<gene>
    <name evidence="7" type="ORF">BSL78_27161</name>
</gene>
<dbReference type="InterPro" id="IPR011042">
    <property type="entry name" value="6-blade_b-propeller_TolB-like"/>
</dbReference>
<dbReference type="PANTHER" id="PTHR46513:SF13">
    <property type="entry name" value="EGF-LIKE DOMAIN-CONTAINING PROTEIN"/>
    <property type="match status" value="1"/>
</dbReference>
<keyword evidence="7" id="KW-0449">Lipoprotein</keyword>
<dbReference type="InterPro" id="IPR000033">
    <property type="entry name" value="LDLR_classB_rpt"/>
</dbReference>
<keyword evidence="1" id="KW-0245">EGF-like domain</keyword>
<name>A0A2G8JJV9_STIJA</name>
<dbReference type="PANTHER" id="PTHR46513">
    <property type="entry name" value="VITELLOGENIN RECEPTOR-LIKE PROTEIN-RELATED-RELATED"/>
    <property type="match status" value="1"/>
</dbReference>
<dbReference type="STRING" id="307972.A0A2G8JJV9"/>
<dbReference type="Gene3D" id="2.120.10.30">
    <property type="entry name" value="TolB, C-terminal domain"/>
    <property type="match status" value="1"/>
</dbReference>
<feature type="repeat" description="LDL-receptor class B" evidence="6">
    <location>
        <begin position="1"/>
        <end position="45"/>
    </location>
</feature>
<keyword evidence="5" id="KW-0325">Glycoprotein</keyword>
<organism evidence="7 8">
    <name type="scientific">Stichopus japonicus</name>
    <name type="common">Sea cucumber</name>
    <dbReference type="NCBI Taxonomy" id="307972"/>
    <lineage>
        <taxon>Eukaryota</taxon>
        <taxon>Metazoa</taxon>
        <taxon>Echinodermata</taxon>
        <taxon>Eleutherozoa</taxon>
        <taxon>Echinozoa</taxon>
        <taxon>Holothuroidea</taxon>
        <taxon>Aspidochirotacea</taxon>
        <taxon>Aspidochirotida</taxon>
        <taxon>Stichopodidae</taxon>
        <taxon>Apostichopus</taxon>
    </lineage>
</organism>
<keyword evidence="7" id="KW-0675">Receptor</keyword>
<sequence length="186" mass="21440">MYWSDWGSNAKIERAGMDENSRKVIVDRSKTYITWPNGIAIDYYIDRLYWVDAYHDMLTSCDFEGENVNIVMMHSFVLRLPFDVVVFQDEVFWTDWVKLSLRSVNKFTGEYQDDFERYLGLPIPMGIAVWQNSTQPLGRNYCKDSECDHIGVAAPGRTCSCLCPEGDTCFNSEPGKNIDPVSNLYP</sequence>
<dbReference type="OrthoDB" id="10066840at2759"/>
<dbReference type="Pfam" id="PF00058">
    <property type="entry name" value="Ldl_recept_b"/>
    <property type="match status" value="1"/>
</dbReference>
<reference evidence="7 8" key="1">
    <citation type="journal article" date="2017" name="PLoS Biol.">
        <title>The sea cucumber genome provides insights into morphological evolution and visceral regeneration.</title>
        <authorList>
            <person name="Zhang X."/>
            <person name="Sun L."/>
            <person name="Yuan J."/>
            <person name="Sun Y."/>
            <person name="Gao Y."/>
            <person name="Zhang L."/>
            <person name="Li S."/>
            <person name="Dai H."/>
            <person name="Hamel J.F."/>
            <person name="Liu C."/>
            <person name="Yu Y."/>
            <person name="Liu S."/>
            <person name="Lin W."/>
            <person name="Guo K."/>
            <person name="Jin S."/>
            <person name="Xu P."/>
            <person name="Storey K.B."/>
            <person name="Huan P."/>
            <person name="Zhang T."/>
            <person name="Zhou Y."/>
            <person name="Zhang J."/>
            <person name="Lin C."/>
            <person name="Li X."/>
            <person name="Xing L."/>
            <person name="Huo D."/>
            <person name="Sun M."/>
            <person name="Wang L."/>
            <person name="Mercier A."/>
            <person name="Li F."/>
            <person name="Yang H."/>
            <person name="Xiang J."/>
        </authorList>
    </citation>
    <scope>NUCLEOTIDE SEQUENCE [LARGE SCALE GENOMIC DNA]</scope>
    <source>
        <strain evidence="7">Shaxun</strain>
        <tissue evidence="7">Muscle</tissue>
    </source>
</reference>
<evidence type="ECO:0000256" key="1">
    <source>
        <dbReference type="ARBA" id="ARBA00022536"/>
    </source>
</evidence>
<evidence type="ECO:0000256" key="5">
    <source>
        <dbReference type="ARBA" id="ARBA00023180"/>
    </source>
</evidence>
<keyword evidence="3" id="KW-0677">Repeat</keyword>
<keyword evidence="8" id="KW-1185">Reference proteome</keyword>
<keyword evidence="2" id="KW-0732">Signal</keyword>
<dbReference type="FunFam" id="2.120.10.30:FF:000241">
    <property type="entry name" value="Low-density lipoprotein receptor-related protein 6"/>
    <property type="match status" value="1"/>
</dbReference>
<comment type="caution">
    <text evidence="7">The sequence shown here is derived from an EMBL/GenBank/DDBJ whole genome shotgun (WGS) entry which is preliminary data.</text>
</comment>
<accession>A0A2G8JJV9</accession>
<dbReference type="Proteomes" id="UP000230750">
    <property type="component" value="Unassembled WGS sequence"/>
</dbReference>
<dbReference type="PROSITE" id="PS51120">
    <property type="entry name" value="LDLRB"/>
    <property type="match status" value="1"/>
</dbReference>
<dbReference type="InterPro" id="IPR050778">
    <property type="entry name" value="Cueball_EGF_LRP_Nidogen"/>
</dbReference>
<evidence type="ECO:0000313" key="8">
    <source>
        <dbReference type="Proteomes" id="UP000230750"/>
    </source>
</evidence>
<evidence type="ECO:0000256" key="3">
    <source>
        <dbReference type="ARBA" id="ARBA00022737"/>
    </source>
</evidence>
<dbReference type="SMART" id="SM00135">
    <property type="entry name" value="LY"/>
    <property type="match status" value="2"/>
</dbReference>
<dbReference type="AlphaFoldDB" id="A0A2G8JJV9"/>
<dbReference type="SUPFAM" id="SSF63825">
    <property type="entry name" value="YWTD domain"/>
    <property type="match status" value="1"/>
</dbReference>
<protein>
    <submittedName>
        <fullName evidence="7">Putative very low-density lipoprotein receptor-like</fullName>
    </submittedName>
</protein>
<evidence type="ECO:0000256" key="6">
    <source>
        <dbReference type="PROSITE-ProRule" id="PRU00461"/>
    </source>
</evidence>
<dbReference type="EMBL" id="MRZV01001762">
    <property type="protein sequence ID" value="PIK36009.1"/>
    <property type="molecule type" value="Genomic_DNA"/>
</dbReference>
<proteinExistence type="predicted"/>
<keyword evidence="4" id="KW-1015">Disulfide bond</keyword>
<evidence type="ECO:0000313" key="7">
    <source>
        <dbReference type="EMBL" id="PIK36009.1"/>
    </source>
</evidence>
<evidence type="ECO:0000256" key="2">
    <source>
        <dbReference type="ARBA" id="ARBA00022729"/>
    </source>
</evidence>
<evidence type="ECO:0000256" key="4">
    <source>
        <dbReference type="ARBA" id="ARBA00023157"/>
    </source>
</evidence>